<keyword evidence="3" id="KW-1185">Reference proteome</keyword>
<dbReference type="InterPro" id="IPR046732">
    <property type="entry name" value="DUF6624"/>
</dbReference>
<feature type="signal peptide" evidence="1">
    <location>
        <begin position="1"/>
        <end position="20"/>
    </location>
</feature>
<comment type="caution">
    <text evidence="2">The sequence shown here is derived from an EMBL/GenBank/DDBJ whole genome shotgun (WGS) entry which is preliminary data.</text>
</comment>
<accession>A0ABW4NA80</accession>
<protein>
    <submittedName>
        <fullName evidence="2">DUF6624 domain-containing protein</fullName>
    </submittedName>
</protein>
<organism evidence="2 3">
    <name type="scientific">Sphingomonas floccifaciens</name>
    <dbReference type="NCBI Taxonomy" id="1844115"/>
    <lineage>
        <taxon>Bacteria</taxon>
        <taxon>Pseudomonadati</taxon>
        <taxon>Pseudomonadota</taxon>
        <taxon>Alphaproteobacteria</taxon>
        <taxon>Sphingomonadales</taxon>
        <taxon>Sphingomonadaceae</taxon>
        <taxon>Sphingomonas</taxon>
    </lineage>
</organism>
<name>A0ABW4NA80_9SPHN</name>
<reference evidence="3" key="1">
    <citation type="journal article" date="2019" name="Int. J. Syst. Evol. Microbiol.">
        <title>The Global Catalogue of Microorganisms (GCM) 10K type strain sequencing project: providing services to taxonomists for standard genome sequencing and annotation.</title>
        <authorList>
            <consortium name="The Broad Institute Genomics Platform"/>
            <consortium name="The Broad Institute Genome Sequencing Center for Infectious Disease"/>
            <person name="Wu L."/>
            <person name="Ma J."/>
        </authorList>
    </citation>
    <scope>NUCLEOTIDE SEQUENCE [LARGE SCALE GENOMIC DNA]</scope>
    <source>
        <strain evidence="3">Q85</strain>
    </source>
</reference>
<sequence length="294" mass="32108">MRFVLLMFSMSALVPAVASAQSGNNIDISLGKQIVIYTPTKRDGVTDAKFKAATAILAETRAATEGDASRLNAADYWNVASAFVMLNESDDMIGRVLTAGIQSDPRAICEYLGAMGPGAFERIVPAIVLPFQAGCESTTSARAAFDPAAYATKNRVSKELVIKIMEIGDRDQKYRAQPPVDWSKQAPLDHENQLAIQAIFRQHGRYVGRDLVGKRLETVMWSVVQHSDIAMMREYLPVIRQAVTAGQLELTPFKMLIDRVQTIDTGVQIFGSQVGVPLADDATRAAIKARYGVK</sequence>
<feature type="chain" id="PRO_5047108905" evidence="1">
    <location>
        <begin position="21"/>
        <end position="294"/>
    </location>
</feature>
<dbReference type="EMBL" id="JBHUFC010000002">
    <property type="protein sequence ID" value="MFD1786808.1"/>
    <property type="molecule type" value="Genomic_DNA"/>
</dbReference>
<evidence type="ECO:0000313" key="3">
    <source>
        <dbReference type="Proteomes" id="UP001597283"/>
    </source>
</evidence>
<dbReference type="Proteomes" id="UP001597283">
    <property type="component" value="Unassembled WGS sequence"/>
</dbReference>
<gene>
    <name evidence="2" type="ORF">ACFSC3_04405</name>
</gene>
<dbReference type="Pfam" id="PF20329">
    <property type="entry name" value="DUF6624"/>
    <property type="match status" value="1"/>
</dbReference>
<keyword evidence="1" id="KW-0732">Signal</keyword>
<dbReference type="RefSeq" id="WP_380939130.1">
    <property type="nucleotide sequence ID" value="NZ_JBHUFC010000002.1"/>
</dbReference>
<proteinExistence type="predicted"/>
<evidence type="ECO:0000256" key="1">
    <source>
        <dbReference type="SAM" id="SignalP"/>
    </source>
</evidence>
<evidence type="ECO:0000313" key="2">
    <source>
        <dbReference type="EMBL" id="MFD1786808.1"/>
    </source>
</evidence>